<dbReference type="InterPro" id="IPR011333">
    <property type="entry name" value="SKP1/BTB/POZ_sf"/>
</dbReference>
<gene>
    <name evidence="2" type="ORF">CEXT_653511</name>
</gene>
<accession>A0AAV4N7X0</accession>
<dbReference type="InterPro" id="IPR052089">
    <property type="entry name" value="Ankyrin-BTB/POZ_domain"/>
</dbReference>
<dbReference type="EMBL" id="BPLR01020626">
    <property type="protein sequence ID" value="GIX80807.1"/>
    <property type="molecule type" value="Genomic_DNA"/>
</dbReference>
<proteinExistence type="predicted"/>
<dbReference type="Pfam" id="PF00651">
    <property type="entry name" value="BTB"/>
    <property type="match status" value="1"/>
</dbReference>
<evidence type="ECO:0000259" key="1">
    <source>
        <dbReference type="PROSITE" id="PS50097"/>
    </source>
</evidence>
<reference evidence="2 3" key="1">
    <citation type="submission" date="2021-06" db="EMBL/GenBank/DDBJ databases">
        <title>Caerostris extrusa draft genome.</title>
        <authorList>
            <person name="Kono N."/>
            <person name="Arakawa K."/>
        </authorList>
    </citation>
    <scope>NUCLEOTIDE SEQUENCE [LARGE SCALE GENOMIC DNA]</scope>
</reference>
<dbReference type="PANTHER" id="PTHR46071:SF2">
    <property type="entry name" value="ANKYRIN REPEAT AND BTB_POZ DOMAIN-CONTAINING PROTEIN 2-LIKE PROTEIN"/>
    <property type="match status" value="1"/>
</dbReference>
<dbReference type="SUPFAM" id="SSF54695">
    <property type="entry name" value="POZ domain"/>
    <property type="match status" value="1"/>
</dbReference>
<evidence type="ECO:0000313" key="3">
    <source>
        <dbReference type="Proteomes" id="UP001054945"/>
    </source>
</evidence>
<dbReference type="AlphaFoldDB" id="A0AAV4N7X0"/>
<dbReference type="PROSITE" id="PS50097">
    <property type="entry name" value="BTB"/>
    <property type="match status" value="1"/>
</dbReference>
<dbReference type="Proteomes" id="UP001054945">
    <property type="component" value="Unassembled WGS sequence"/>
</dbReference>
<feature type="domain" description="BTB" evidence="1">
    <location>
        <begin position="2"/>
        <end position="35"/>
    </location>
</feature>
<dbReference type="Gene3D" id="3.30.710.10">
    <property type="entry name" value="Potassium Channel Kv1.1, Chain A"/>
    <property type="match status" value="1"/>
</dbReference>
<sequence>MSDVQFRVEGRVFYAHKIILVNASPRFKSMLSTKFSGGRPLWCRSTTYVMTSSSLSCSIYIKEDLKIAISIRTMFFRGKLFYPFLQNY</sequence>
<evidence type="ECO:0000313" key="2">
    <source>
        <dbReference type="EMBL" id="GIX80807.1"/>
    </source>
</evidence>
<comment type="caution">
    <text evidence="2">The sequence shown here is derived from an EMBL/GenBank/DDBJ whole genome shotgun (WGS) entry which is preliminary data.</text>
</comment>
<organism evidence="2 3">
    <name type="scientific">Caerostris extrusa</name>
    <name type="common">Bark spider</name>
    <name type="synonym">Caerostris bankana</name>
    <dbReference type="NCBI Taxonomy" id="172846"/>
    <lineage>
        <taxon>Eukaryota</taxon>
        <taxon>Metazoa</taxon>
        <taxon>Ecdysozoa</taxon>
        <taxon>Arthropoda</taxon>
        <taxon>Chelicerata</taxon>
        <taxon>Arachnida</taxon>
        <taxon>Araneae</taxon>
        <taxon>Araneomorphae</taxon>
        <taxon>Entelegynae</taxon>
        <taxon>Araneoidea</taxon>
        <taxon>Araneidae</taxon>
        <taxon>Caerostris</taxon>
    </lineage>
</organism>
<name>A0AAV4N7X0_CAEEX</name>
<dbReference type="PANTHER" id="PTHR46071">
    <property type="entry name" value="ANKYRIN REPEAT AND BTB/POZ DOMAIN-CONTAINING"/>
    <property type="match status" value="1"/>
</dbReference>
<dbReference type="InterPro" id="IPR000210">
    <property type="entry name" value="BTB/POZ_dom"/>
</dbReference>
<protein>
    <recommendedName>
        <fullName evidence="1">BTB domain-containing protein</fullName>
    </recommendedName>
</protein>
<keyword evidence="3" id="KW-1185">Reference proteome</keyword>